<evidence type="ECO:0000313" key="3">
    <source>
        <dbReference type="Proteomes" id="UP000277212"/>
    </source>
</evidence>
<keyword evidence="3" id="KW-1185">Reference proteome</keyword>
<name>A0A3M2RQU7_9HYPO</name>
<organism evidence="2 3">
    <name type="scientific">Fusarium kuroshium</name>
    <dbReference type="NCBI Taxonomy" id="2010991"/>
    <lineage>
        <taxon>Eukaryota</taxon>
        <taxon>Fungi</taxon>
        <taxon>Dikarya</taxon>
        <taxon>Ascomycota</taxon>
        <taxon>Pezizomycotina</taxon>
        <taxon>Sordariomycetes</taxon>
        <taxon>Hypocreomycetidae</taxon>
        <taxon>Hypocreales</taxon>
        <taxon>Nectriaceae</taxon>
        <taxon>Fusarium</taxon>
        <taxon>Fusarium solani species complex</taxon>
    </lineage>
</organism>
<feature type="compositionally biased region" description="Polar residues" evidence="1">
    <location>
        <begin position="249"/>
        <end position="261"/>
    </location>
</feature>
<feature type="compositionally biased region" description="Basic and acidic residues" evidence="1">
    <location>
        <begin position="439"/>
        <end position="448"/>
    </location>
</feature>
<feature type="compositionally biased region" description="Polar residues" evidence="1">
    <location>
        <begin position="195"/>
        <end position="214"/>
    </location>
</feature>
<feature type="compositionally biased region" description="Polar residues" evidence="1">
    <location>
        <begin position="334"/>
        <end position="347"/>
    </location>
</feature>
<proteinExistence type="predicted"/>
<evidence type="ECO:0000313" key="2">
    <source>
        <dbReference type="EMBL" id="RMJ07683.1"/>
    </source>
</evidence>
<sequence>MSKEKVDYIRRGRELRRFLLEHGTEENDLGFTQVDLAWMEKYSPPQESEEGEEMFPDKWVDASGCATQSFTSTRAHWRKAMTKLDGKHGTSVRGHVEEVVDEHTPEANAEPLAHSQSPPKSSSFEAGMSTIRWAASKLGEFAQGDSRQEDQGQQEQGPSHSMAQRPDGSDGEGNVSVENAYQRGYATAPIVSPQPERTVQTPWTRPSSGDQTFTRAEGPSAEEHQGHRGYYGDVHNPLQHDLSRVSEHPLTSNHPETSQDWAPQYHADANQYSHEASYQAPALSQHSVPASFPDEDFYESPQSHQAQEGYHPFDEWRTAAYANPDLSDTRARSRQNSARSHPQSQRGESLPLRPRITPECNPRDNRPASRPPPQPFSAQAFPASNTEPRPMRFGGIPLVQWYVDNRRGSLPSLTVPTCQTTDANPLYASVKAEIERRGLDVPTEDKASRSVKVRGKGRAVANREHSELQGETGAGKSSHGETRSHRGTQP</sequence>
<reference evidence="2 3" key="1">
    <citation type="submission" date="2017-06" db="EMBL/GenBank/DDBJ databases">
        <title>Comparative genomic analysis of Ambrosia Fusariam Clade fungi.</title>
        <authorList>
            <person name="Stajich J.E."/>
            <person name="Carrillo J."/>
            <person name="Kijimoto T."/>
            <person name="Eskalen A."/>
            <person name="O'Donnell K."/>
            <person name="Kasson M."/>
        </authorList>
    </citation>
    <scope>NUCLEOTIDE SEQUENCE [LARGE SCALE GENOMIC DNA]</scope>
    <source>
        <strain evidence="2">UCR3666</strain>
    </source>
</reference>
<dbReference type="Proteomes" id="UP000277212">
    <property type="component" value="Unassembled WGS sequence"/>
</dbReference>
<dbReference type="AlphaFoldDB" id="A0A3M2RQU7"/>
<feature type="compositionally biased region" description="Polar residues" evidence="1">
    <location>
        <begin position="114"/>
        <end position="124"/>
    </location>
</feature>
<evidence type="ECO:0000256" key="1">
    <source>
        <dbReference type="SAM" id="MobiDB-lite"/>
    </source>
</evidence>
<feature type="compositionally biased region" description="Polar residues" evidence="1">
    <location>
        <begin position="151"/>
        <end position="162"/>
    </location>
</feature>
<feature type="region of interest" description="Disordered" evidence="1">
    <location>
        <begin position="439"/>
        <end position="490"/>
    </location>
</feature>
<dbReference type="OrthoDB" id="5088606at2759"/>
<accession>A0A3M2RQU7</accession>
<feature type="compositionally biased region" description="Polar residues" evidence="1">
    <location>
        <begin position="270"/>
        <end position="288"/>
    </location>
</feature>
<protein>
    <submittedName>
        <fullName evidence="2">Uncharacterized protein</fullName>
    </submittedName>
</protein>
<gene>
    <name evidence="2" type="ORF">CDV36_012717</name>
</gene>
<feature type="region of interest" description="Disordered" evidence="1">
    <location>
        <begin position="101"/>
        <end position="393"/>
    </location>
</feature>
<dbReference type="EMBL" id="NKUJ01000327">
    <property type="protein sequence ID" value="RMJ07683.1"/>
    <property type="molecule type" value="Genomic_DNA"/>
</dbReference>
<comment type="caution">
    <text evidence="2">The sequence shown here is derived from an EMBL/GenBank/DDBJ whole genome shotgun (WGS) entry which is preliminary data.</text>
</comment>